<gene>
    <name evidence="2" type="ORF">FHX73_12476</name>
</gene>
<organism evidence="2 3">
    <name type="scientific">Kitasatospora viridis</name>
    <dbReference type="NCBI Taxonomy" id="281105"/>
    <lineage>
        <taxon>Bacteria</taxon>
        <taxon>Bacillati</taxon>
        <taxon>Actinomycetota</taxon>
        <taxon>Actinomycetes</taxon>
        <taxon>Kitasatosporales</taxon>
        <taxon>Streptomycetaceae</taxon>
        <taxon>Kitasatospora</taxon>
    </lineage>
</organism>
<feature type="chain" id="PRO_5022229955" description="Secreted protein" evidence="1">
    <location>
        <begin position="23"/>
        <end position="115"/>
    </location>
</feature>
<proteinExistence type="predicted"/>
<feature type="signal peptide" evidence="1">
    <location>
        <begin position="1"/>
        <end position="22"/>
    </location>
</feature>
<accession>A0A561TW96</accession>
<evidence type="ECO:0000256" key="1">
    <source>
        <dbReference type="SAM" id="SignalP"/>
    </source>
</evidence>
<evidence type="ECO:0000313" key="2">
    <source>
        <dbReference type="EMBL" id="TWF91364.1"/>
    </source>
</evidence>
<sequence length="115" mass="12236">MTALAAGAALVASLALAPTAAAAPQQQRSVGLRVNVADFKVFGDASANSLVLHTYIGPRTMTAWCQRAGGYFTSPYGNQPQNHYWAHLDEGGYLPAAYVSGVRVNEPIPKLPYCR</sequence>
<dbReference type="EMBL" id="VIWT01000002">
    <property type="protein sequence ID" value="TWF91364.1"/>
    <property type="molecule type" value="Genomic_DNA"/>
</dbReference>
<dbReference type="AlphaFoldDB" id="A0A561TW96"/>
<keyword evidence="3" id="KW-1185">Reference proteome</keyword>
<evidence type="ECO:0008006" key="4">
    <source>
        <dbReference type="Google" id="ProtNLM"/>
    </source>
</evidence>
<evidence type="ECO:0000313" key="3">
    <source>
        <dbReference type="Proteomes" id="UP000317940"/>
    </source>
</evidence>
<reference evidence="2 3" key="1">
    <citation type="submission" date="2019-06" db="EMBL/GenBank/DDBJ databases">
        <title>Sequencing the genomes of 1000 actinobacteria strains.</title>
        <authorList>
            <person name="Klenk H.-P."/>
        </authorList>
    </citation>
    <scope>NUCLEOTIDE SEQUENCE [LARGE SCALE GENOMIC DNA]</scope>
    <source>
        <strain evidence="2 3">DSM 44826</strain>
    </source>
</reference>
<protein>
    <recommendedName>
        <fullName evidence="4">Secreted protein</fullName>
    </recommendedName>
</protein>
<comment type="caution">
    <text evidence="2">The sequence shown here is derived from an EMBL/GenBank/DDBJ whole genome shotgun (WGS) entry which is preliminary data.</text>
</comment>
<name>A0A561TW96_9ACTN</name>
<keyword evidence="1" id="KW-0732">Signal</keyword>
<dbReference type="Proteomes" id="UP000317940">
    <property type="component" value="Unassembled WGS sequence"/>
</dbReference>